<dbReference type="SMART" id="SM00248">
    <property type="entry name" value="ANK"/>
    <property type="match status" value="6"/>
</dbReference>
<sequence>MAAKTDVFEKAVQLGVQGNADGLAHLLTEEREVLDQSNEDGKTLLYLLCAACTEDGAIPSRHGTPEQLNAVTAVLKAGADPARATTTGMAPLHVAVMGDHVSLVRSLLEARANSAVGTLLDGRADNSGSPLALALFYAKAKVCPEVVELLVQNSGAAPNLRTAAALGQPLDSFLTEKGLSKQALQGLGFYRPIPAFPEWPARLEWIAKQHGSEPVEVDKAVEQSVLDEALSWAARNNQVGSMVQLCKAGANVNSNAFRGTPLLWAIYGDSYEAAEWLLNNGADPNLRHDFGGAEHGKGAVAMHLAAQYSSLRCLRLLLERGALATIKDAAHGGTPVGWAQFLNAADSLELLAQYGHKPAEAQLGHFDRLVRVAKNIQQFPAHIVPILTSVVIECQRAKMPGESYQYACTLMKPEYRKDVSEQYKKKIENIVRKPPPEVDQRDALEASLPCMYCGFNFAESQLDCLNCKNISPFCIASGMRMLKEDWSNCPACNFPARYSVFSAMLQANEQCPMCDAVVKPEELVLVSDPTQQIGYYKSLFQASESESAPAPPPPPPPPA</sequence>
<comment type="caution">
    <text evidence="2">The sequence shown here is derived from an EMBL/GenBank/DDBJ whole genome shotgun (WGS) entry which is preliminary data.</text>
</comment>
<dbReference type="Pfam" id="PF12796">
    <property type="entry name" value="Ank_2"/>
    <property type="match status" value="2"/>
</dbReference>
<dbReference type="PANTHER" id="PTHR14920:SF0">
    <property type="entry name" value="WD REPEAT DOMAIN 19"/>
    <property type="match status" value="1"/>
</dbReference>
<organism evidence="2 3">
    <name type="scientific">Symbiodinium microadriaticum</name>
    <name type="common">Dinoflagellate</name>
    <name type="synonym">Zooxanthella microadriatica</name>
    <dbReference type="NCBI Taxonomy" id="2951"/>
    <lineage>
        <taxon>Eukaryota</taxon>
        <taxon>Sar</taxon>
        <taxon>Alveolata</taxon>
        <taxon>Dinophyceae</taxon>
        <taxon>Suessiales</taxon>
        <taxon>Symbiodiniaceae</taxon>
        <taxon>Symbiodinium</taxon>
    </lineage>
</organism>
<feature type="repeat" description="ANK" evidence="1">
    <location>
        <begin position="87"/>
        <end position="113"/>
    </location>
</feature>
<keyword evidence="1" id="KW-0040">ANK repeat</keyword>
<dbReference type="PROSITE" id="PS50297">
    <property type="entry name" value="ANK_REP_REGION"/>
    <property type="match status" value="2"/>
</dbReference>
<gene>
    <name evidence="2" type="primary">WDR19</name>
    <name evidence="2" type="ORF">AK812_SmicGene33496</name>
</gene>
<feature type="repeat" description="ANK" evidence="1">
    <location>
        <begin position="257"/>
        <end position="289"/>
    </location>
</feature>
<dbReference type="InterPro" id="IPR040379">
    <property type="entry name" value="WDR19/dyf-2"/>
</dbReference>
<dbReference type="PANTHER" id="PTHR14920">
    <property type="entry name" value="OSMOTIC AVOIDANCE ABNORMAL PROTEIN 1/WD REPEAT MEMBRANE PROTEIN"/>
    <property type="match status" value="1"/>
</dbReference>
<proteinExistence type="predicted"/>
<dbReference type="GO" id="GO:0030991">
    <property type="term" value="C:intraciliary transport particle A"/>
    <property type="evidence" value="ECO:0007669"/>
    <property type="project" value="TreeGrafter"/>
</dbReference>
<keyword evidence="3" id="KW-1185">Reference proteome</keyword>
<dbReference type="GO" id="GO:0005929">
    <property type="term" value="C:cilium"/>
    <property type="evidence" value="ECO:0007669"/>
    <property type="project" value="TreeGrafter"/>
</dbReference>
<dbReference type="InterPro" id="IPR002110">
    <property type="entry name" value="Ankyrin_rpt"/>
</dbReference>
<dbReference type="EMBL" id="LSRX01000973">
    <property type="protein sequence ID" value="OLP85502.1"/>
    <property type="molecule type" value="Genomic_DNA"/>
</dbReference>
<dbReference type="Pfam" id="PF00023">
    <property type="entry name" value="Ank"/>
    <property type="match status" value="1"/>
</dbReference>
<protein>
    <submittedName>
        <fullName evidence="2">WD repeat-containing protein 19</fullName>
    </submittedName>
</protein>
<dbReference type="OrthoDB" id="194358at2759"/>
<dbReference type="SUPFAM" id="SSF48403">
    <property type="entry name" value="Ankyrin repeat"/>
    <property type="match status" value="2"/>
</dbReference>
<accession>A0A1Q9CRG5</accession>
<dbReference type="AlphaFoldDB" id="A0A1Q9CRG5"/>
<dbReference type="InterPro" id="IPR036770">
    <property type="entry name" value="Ankyrin_rpt-contain_sf"/>
</dbReference>
<evidence type="ECO:0000313" key="3">
    <source>
        <dbReference type="Proteomes" id="UP000186817"/>
    </source>
</evidence>
<evidence type="ECO:0000313" key="2">
    <source>
        <dbReference type="EMBL" id="OLP85502.1"/>
    </source>
</evidence>
<name>A0A1Q9CRG5_SYMMI</name>
<dbReference type="Gene3D" id="1.25.40.20">
    <property type="entry name" value="Ankyrin repeat-containing domain"/>
    <property type="match status" value="2"/>
</dbReference>
<reference evidence="2 3" key="1">
    <citation type="submission" date="2016-02" db="EMBL/GenBank/DDBJ databases">
        <title>Genome analysis of coral dinoflagellate symbionts highlights evolutionary adaptations to a symbiotic lifestyle.</title>
        <authorList>
            <person name="Aranda M."/>
            <person name="Li Y."/>
            <person name="Liew Y.J."/>
            <person name="Baumgarten S."/>
            <person name="Simakov O."/>
            <person name="Wilson M."/>
            <person name="Piel J."/>
            <person name="Ashoor H."/>
            <person name="Bougouffa S."/>
            <person name="Bajic V.B."/>
            <person name="Ryu T."/>
            <person name="Ravasi T."/>
            <person name="Bayer T."/>
            <person name="Micklem G."/>
            <person name="Kim H."/>
            <person name="Bhak J."/>
            <person name="Lajeunesse T.C."/>
            <person name="Voolstra C.R."/>
        </authorList>
    </citation>
    <scope>NUCLEOTIDE SEQUENCE [LARGE SCALE GENOMIC DNA]</scope>
    <source>
        <strain evidence="2 3">CCMP2467</strain>
    </source>
</reference>
<evidence type="ECO:0000256" key="1">
    <source>
        <dbReference type="PROSITE-ProRule" id="PRU00023"/>
    </source>
</evidence>
<dbReference type="GO" id="GO:0035721">
    <property type="term" value="P:intraciliary retrograde transport"/>
    <property type="evidence" value="ECO:0007669"/>
    <property type="project" value="InterPro"/>
</dbReference>
<dbReference type="GO" id="GO:0060271">
    <property type="term" value="P:cilium assembly"/>
    <property type="evidence" value="ECO:0007669"/>
    <property type="project" value="TreeGrafter"/>
</dbReference>
<dbReference type="Proteomes" id="UP000186817">
    <property type="component" value="Unassembled WGS sequence"/>
</dbReference>
<dbReference type="PROSITE" id="PS50088">
    <property type="entry name" value="ANK_REPEAT"/>
    <property type="match status" value="3"/>
</dbReference>
<feature type="repeat" description="ANK" evidence="1">
    <location>
        <begin position="297"/>
        <end position="329"/>
    </location>
</feature>